<feature type="transmembrane region" description="Helical" evidence="5">
    <location>
        <begin position="33"/>
        <end position="49"/>
    </location>
</feature>
<dbReference type="RefSeq" id="WP_081091053.1">
    <property type="nucleotide sequence ID" value="NZ_KQ956636.1"/>
</dbReference>
<reference evidence="8" key="1">
    <citation type="submission" date="2016-01" db="EMBL/GenBank/DDBJ databases">
        <authorList>
            <person name="Mitreva M."/>
            <person name="Pepin K.H."/>
            <person name="Mihindukulasuriya K.A."/>
            <person name="Fulton R."/>
            <person name="Fronick C."/>
            <person name="O'Laughlin M."/>
            <person name="Miner T."/>
            <person name="Herter B."/>
            <person name="Rosa B.A."/>
            <person name="Cordes M."/>
            <person name="Tomlinson C."/>
            <person name="Wollam A."/>
            <person name="Palsikar V.B."/>
            <person name="Mardis E.R."/>
            <person name="Wilson R.K."/>
        </authorList>
    </citation>
    <scope>NUCLEOTIDE SEQUENCE [LARGE SCALE GENOMIC DNA]</scope>
    <source>
        <strain evidence="8">MJR7757B</strain>
    </source>
</reference>
<evidence type="ECO:0000259" key="6">
    <source>
        <dbReference type="Pfam" id="PF04932"/>
    </source>
</evidence>
<evidence type="ECO:0000313" key="7">
    <source>
        <dbReference type="EMBL" id="KXA24857.1"/>
    </source>
</evidence>
<accession>A0A133P8C9</accession>
<dbReference type="EMBL" id="LRPY01000039">
    <property type="protein sequence ID" value="KXA24857.1"/>
    <property type="molecule type" value="Genomic_DNA"/>
</dbReference>
<proteinExistence type="predicted"/>
<dbReference type="PATRIC" id="fig|851.8.peg.437"/>
<evidence type="ECO:0000256" key="2">
    <source>
        <dbReference type="ARBA" id="ARBA00022692"/>
    </source>
</evidence>
<dbReference type="InterPro" id="IPR007016">
    <property type="entry name" value="O-antigen_ligase-rel_domated"/>
</dbReference>
<gene>
    <name evidence="7" type="ORF">HMPREF3221_00435</name>
</gene>
<comment type="caution">
    <text evidence="7">The sequence shown here is derived from an EMBL/GenBank/DDBJ whole genome shotgun (WGS) entry which is preliminary data.</text>
</comment>
<sequence>MFYKDKKEILNFLGEWITYAYIFSAFFNSKLNMKIGYLLLIVSFFYICFNRDIIKFVNKKIYGMFLLILVLGSIWNYISADMIGMSKFLNINTKFFYGLAMFPFLLNIKKNRFNILIFLAVNLLSALYLYNESYVYHLLDDLGRIRAILLIGWTYILIYTFEKISEDFKKYIFLLSASVLPFIALGKSGSRAGALSLFLVVFLYLIFKVFKEKKSIKFVSIIAVIILLTGLFLPKEYKEKLKTSFQTTENISNEDRIVMWKAGIEIFKENPIFGIGSYKKGIYPHVQKYVEENVKDEQLRGEFINRDRFAKLHNMYIDFFVQNGILGLLYLFLIFISIPLEFFKSEKNKESISAFFSMIFYCFYGLTWSLWSSLGISQVLFHTFLIWMLVNLKGYLSNSVDKK</sequence>
<dbReference type="PANTHER" id="PTHR37422:SF13">
    <property type="entry name" value="LIPOPOLYSACCHARIDE BIOSYNTHESIS PROTEIN PA4999-RELATED"/>
    <property type="match status" value="1"/>
</dbReference>
<name>A0A133P8C9_FUSNU</name>
<feature type="transmembrane region" description="Helical" evidence="5">
    <location>
        <begin position="113"/>
        <end position="130"/>
    </location>
</feature>
<evidence type="ECO:0000256" key="4">
    <source>
        <dbReference type="ARBA" id="ARBA00023136"/>
    </source>
</evidence>
<evidence type="ECO:0000256" key="1">
    <source>
        <dbReference type="ARBA" id="ARBA00004141"/>
    </source>
</evidence>
<keyword evidence="2 5" id="KW-0812">Transmembrane</keyword>
<evidence type="ECO:0000256" key="5">
    <source>
        <dbReference type="SAM" id="Phobius"/>
    </source>
</evidence>
<feature type="transmembrane region" description="Helical" evidence="5">
    <location>
        <begin position="192"/>
        <end position="210"/>
    </location>
</feature>
<feature type="transmembrane region" description="Helical" evidence="5">
    <location>
        <begin position="168"/>
        <end position="186"/>
    </location>
</feature>
<feature type="non-terminal residue" evidence="7">
    <location>
        <position position="403"/>
    </location>
</feature>
<feature type="transmembrane region" description="Helical" evidence="5">
    <location>
        <begin position="377"/>
        <end position="396"/>
    </location>
</feature>
<keyword evidence="3 5" id="KW-1133">Transmembrane helix</keyword>
<comment type="subcellular location">
    <subcellularLocation>
        <location evidence="1">Membrane</location>
        <topology evidence="1">Multi-pass membrane protein</topology>
    </subcellularLocation>
</comment>
<evidence type="ECO:0000313" key="8">
    <source>
        <dbReference type="Proteomes" id="UP000070401"/>
    </source>
</evidence>
<keyword evidence="8" id="KW-1185">Reference proteome</keyword>
<dbReference type="GO" id="GO:0016020">
    <property type="term" value="C:membrane"/>
    <property type="evidence" value="ECO:0007669"/>
    <property type="project" value="UniProtKB-SubCell"/>
</dbReference>
<feature type="transmembrane region" description="Helical" evidence="5">
    <location>
        <begin position="352"/>
        <end position="371"/>
    </location>
</feature>
<dbReference type="PANTHER" id="PTHR37422">
    <property type="entry name" value="TEICHURONIC ACID BIOSYNTHESIS PROTEIN TUAE"/>
    <property type="match status" value="1"/>
</dbReference>
<dbReference type="Proteomes" id="UP000070401">
    <property type="component" value="Unassembled WGS sequence"/>
</dbReference>
<evidence type="ECO:0000256" key="3">
    <source>
        <dbReference type="ARBA" id="ARBA00022989"/>
    </source>
</evidence>
<keyword evidence="4 5" id="KW-0472">Membrane</keyword>
<feature type="transmembrane region" description="Helical" evidence="5">
    <location>
        <begin position="84"/>
        <end position="106"/>
    </location>
</feature>
<dbReference type="InterPro" id="IPR051533">
    <property type="entry name" value="WaaL-like"/>
</dbReference>
<feature type="transmembrane region" description="Helical" evidence="5">
    <location>
        <begin position="9"/>
        <end position="27"/>
    </location>
</feature>
<feature type="transmembrane region" description="Helical" evidence="5">
    <location>
        <begin position="217"/>
        <end position="234"/>
    </location>
</feature>
<feature type="transmembrane region" description="Helical" evidence="5">
    <location>
        <begin position="142"/>
        <end position="161"/>
    </location>
</feature>
<feature type="domain" description="O-antigen ligase-related" evidence="6">
    <location>
        <begin position="177"/>
        <end position="331"/>
    </location>
</feature>
<feature type="transmembrane region" description="Helical" evidence="5">
    <location>
        <begin position="319"/>
        <end position="340"/>
    </location>
</feature>
<dbReference type="Pfam" id="PF04932">
    <property type="entry name" value="Wzy_C"/>
    <property type="match status" value="1"/>
</dbReference>
<dbReference type="AlphaFoldDB" id="A0A133P8C9"/>
<feature type="transmembrane region" description="Helical" evidence="5">
    <location>
        <begin position="61"/>
        <end position="78"/>
    </location>
</feature>
<protein>
    <submittedName>
        <fullName evidence="7">O-antigen polymerase</fullName>
    </submittedName>
</protein>
<organism evidence="7 8">
    <name type="scientific">Fusobacterium nucleatum</name>
    <dbReference type="NCBI Taxonomy" id="851"/>
    <lineage>
        <taxon>Bacteria</taxon>
        <taxon>Fusobacteriati</taxon>
        <taxon>Fusobacteriota</taxon>
        <taxon>Fusobacteriia</taxon>
        <taxon>Fusobacteriales</taxon>
        <taxon>Fusobacteriaceae</taxon>
        <taxon>Fusobacterium</taxon>
    </lineage>
</organism>